<reference evidence="2" key="1">
    <citation type="journal article" date="2020" name="Nature">
        <title>Giant virus diversity and host interactions through global metagenomics.</title>
        <authorList>
            <person name="Schulz F."/>
            <person name="Roux S."/>
            <person name="Paez-Espino D."/>
            <person name="Jungbluth S."/>
            <person name="Walsh D.A."/>
            <person name="Denef V.J."/>
            <person name="McMahon K.D."/>
            <person name="Konstantinidis K.T."/>
            <person name="Eloe-Fadrosh E.A."/>
            <person name="Kyrpides N.C."/>
            <person name="Woyke T."/>
        </authorList>
    </citation>
    <scope>NUCLEOTIDE SEQUENCE</scope>
    <source>
        <strain evidence="2">GVMAG-M-3300001351-8</strain>
    </source>
</reference>
<feature type="domain" description="SHSP" evidence="1">
    <location>
        <begin position="52"/>
        <end position="159"/>
    </location>
</feature>
<proteinExistence type="predicted"/>
<dbReference type="Pfam" id="PF00011">
    <property type="entry name" value="HSP20"/>
    <property type="match status" value="1"/>
</dbReference>
<dbReference type="InterPro" id="IPR008978">
    <property type="entry name" value="HSP20-like_chaperone"/>
</dbReference>
<evidence type="ECO:0000259" key="1">
    <source>
        <dbReference type="PROSITE" id="PS01031"/>
    </source>
</evidence>
<dbReference type="InterPro" id="IPR002068">
    <property type="entry name" value="A-crystallin/Hsp20_dom"/>
</dbReference>
<dbReference type="EMBL" id="MN738867">
    <property type="protein sequence ID" value="QHT29023.1"/>
    <property type="molecule type" value="Genomic_DNA"/>
</dbReference>
<accession>A0A6C0EKS6</accession>
<protein>
    <recommendedName>
        <fullName evidence="1">SHSP domain-containing protein</fullName>
    </recommendedName>
</protein>
<dbReference type="SUPFAM" id="SSF49764">
    <property type="entry name" value="HSP20-like chaperones"/>
    <property type="match status" value="1"/>
</dbReference>
<dbReference type="Gene3D" id="2.60.40.790">
    <property type="match status" value="1"/>
</dbReference>
<dbReference type="PROSITE" id="PS01031">
    <property type="entry name" value="SHSP"/>
    <property type="match status" value="1"/>
</dbReference>
<evidence type="ECO:0000313" key="2">
    <source>
        <dbReference type="EMBL" id="QHT29023.1"/>
    </source>
</evidence>
<dbReference type="CDD" id="cd06464">
    <property type="entry name" value="ACD_sHsps-like"/>
    <property type="match status" value="1"/>
</dbReference>
<sequence length="159" mass="17735">MNGKNDYSNNLNDLSEETLQRVSDLGNHVMGSFFDIALPVLNNMGGININNPIKKTTYIPLTNIKEDLTTIKIIVLIPGSEKENISILLQNSTLTITATTTIANNEWEHIGEKIYEKKIKIAEMVTSKDLKVTYINGVLKILCVKNNENGLNCENIDID</sequence>
<organism evidence="2">
    <name type="scientific">viral metagenome</name>
    <dbReference type="NCBI Taxonomy" id="1070528"/>
    <lineage>
        <taxon>unclassified sequences</taxon>
        <taxon>metagenomes</taxon>
        <taxon>organismal metagenomes</taxon>
    </lineage>
</organism>
<name>A0A6C0EKS6_9ZZZZ</name>
<dbReference type="AlphaFoldDB" id="A0A6C0EKS6"/>